<reference evidence="11" key="1">
    <citation type="journal article" date="2021" name="Proc. Natl. Acad. Sci. U.S.A.">
        <title>Global biogeography of chemosynthetic symbionts reveals both localized and globally distributed symbiont groups. .</title>
        <authorList>
            <person name="Osvatic J.T."/>
            <person name="Wilkins L.G.E."/>
            <person name="Leibrecht L."/>
            <person name="Leray M."/>
            <person name="Zauner S."/>
            <person name="Polzin J."/>
            <person name="Camacho Y."/>
            <person name="Gros O."/>
            <person name="van Gils J.A."/>
            <person name="Eisen J.A."/>
            <person name="Petersen J.M."/>
            <person name="Yuen B."/>
        </authorList>
    </citation>
    <scope>NUCLEOTIDE SEQUENCE</scope>
    <source>
        <strain evidence="11">MAGclacostrist055</strain>
    </source>
</reference>
<comment type="function">
    <text evidence="1">Needed for flagellar regrowth and assembly.</text>
</comment>
<organism evidence="11 12">
    <name type="scientific">Candidatus Thiodiazotropha taylori</name>
    <dbReference type="NCBI Taxonomy" id="2792791"/>
    <lineage>
        <taxon>Bacteria</taxon>
        <taxon>Pseudomonadati</taxon>
        <taxon>Pseudomonadota</taxon>
        <taxon>Gammaproteobacteria</taxon>
        <taxon>Chromatiales</taxon>
        <taxon>Sedimenticolaceae</taxon>
        <taxon>Candidatus Thiodiazotropha</taxon>
    </lineage>
</organism>
<evidence type="ECO:0000256" key="8">
    <source>
        <dbReference type="SAM" id="Coils"/>
    </source>
</evidence>
<dbReference type="SUPFAM" id="SSF160527">
    <property type="entry name" value="V-type ATPase subunit E-like"/>
    <property type="match status" value="1"/>
</dbReference>
<evidence type="ECO:0000256" key="9">
    <source>
        <dbReference type="SAM" id="MobiDB-lite"/>
    </source>
</evidence>
<evidence type="ECO:0000256" key="3">
    <source>
        <dbReference type="ARBA" id="ARBA00016507"/>
    </source>
</evidence>
<evidence type="ECO:0000256" key="2">
    <source>
        <dbReference type="ARBA" id="ARBA00006602"/>
    </source>
</evidence>
<comment type="caution">
    <text evidence="11">The sequence shown here is derived from an EMBL/GenBank/DDBJ whole genome shotgun (WGS) entry which is preliminary data.</text>
</comment>
<evidence type="ECO:0000256" key="7">
    <source>
        <dbReference type="ARBA" id="ARBA00023225"/>
    </source>
</evidence>
<evidence type="ECO:0000256" key="5">
    <source>
        <dbReference type="ARBA" id="ARBA00022795"/>
    </source>
</evidence>
<evidence type="ECO:0000313" key="11">
    <source>
        <dbReference type="EMBL" id="MCG7977048.1"/>
    </source>
</evidence>
<evidence type="ECO:0000256" key="4">
    <source>
        <dbReference type="ARBA" id="ARBA00022448"/>
    </source>
</evidence>
<feature type="region of interest" description="Disordered" evidence="9">
    <location>
        <begin position="15"/>
        <end position="45"/>
    </location>
</feature>
<gene>
    <name evidence="11" type="ORF">JAY77_02725</name>
</gene>
<accession>A0A9E4NGX1</accession>
<protein>
    <recommendedName>
        <fullName evidence="3">Flagellar assembly protein FliH</fullName>
    </recommendedName>
</protein>
<keyword evidence="7" id="KW-1006">Bacterial flagellum protein export</keyword>
<dbReference type="GO" id="GO:0015031">
    <property type="term" value="P:protein transport"/>
    <property type="evidence" value="ECO:0007669"/>
    <property type="project" value="UniProtKB-KW"/>
</dbReference>
<dbReference type="Pfam" id="PF02108">
    <property type="entry name" value="FliH"/>
    <property type="match status" value="1"/>
</dbReference>
<dbReference type="EMBL" id="JAEPCR010000005">
    <property type="protein sequence ID" value="MCG7977048.1"/>
    <property type="molecule type" value="Genomic_DNA"/>
</dbReference>
<keyword evidence="4" id="KW-0813">Transport</keyword>
<sequence length="260" mass="28606">MASLIRSANIVSKRRLLEGGNNPPAGKTGERQSVPAERQTETKDSTMRWEADLRALSQARAELEEALRVSQARTMQTEAELERLRGDIDDLRQDATDAGRVSGYQAGREEGRAELTRQAAHLGELVDQITKAHQERLMAAEEEIVEVVFASVAKILGETLVGADAVIATVRQSIKQLVTRDRLAIHLSAEDKRLIDEVAVEKDEALFGNGVEIVADERIELGGCLLQSMTGGLDARLEVQMQQLRECLLSVANRRKADSI</sequence>
<dbReference type="InterPro" id="IPR051472">
    <property type="entry name" value="T3SS_Stator/FliH"/>
</dbReference>
<dbReference type="GO" id="GO:0044781">
    <property type="term" value="P:bacterial-type flagellum organization"/>
    <property type="evidence" value="ECO:0007669"/>
    <property type="project" value="UniProtKB-KW"/>
</dbReference>
<evidence type="ECO:0000256" key="6">
    <source>
        <dbReference type="ARBA" id="ARBA00022927"/>
    </source>
</evidence>
<feature type="coiled-coil region" evidence="8">
    <location>
        <begin position="46"/>
        <end position="94"/>
    </location>
</feature>
<comment type="similarity">
    <text evidence="2">Belongs to the FliH family.</text>
</comment>
<dbReference type="InterPro" id="IPR018035">
    <property type="entry name" value="Flagellar_FliH/T3SS_HrpE"/>
</dbReference>
<name>A0A9E4NGX1_9GAMM</name>
<dbReference type="AlphaFoldDB" id="A0A9E4NGX1"/>
<evidence type="ECO:0000256" key="1">
    <source>
        <dbReference type="ARBA" id="ARBA00003041"/>
    </source>
</evidence>
<dbReference type="PANTHER" id="PTHR34982">
    <property type="entry name" value="YOP PROTEINS TRANSLOCATION PROTEIN L"/>
    <property type="match status" value="1"/>
</dbReference>
<keyword evidence="8" id="KW-0175">Coiled coil</keyword>
<dbReference type="PANTHER" id="PTHR34982:SF1">
    <property type="entry name" value="FLAGELLAR ASSEMBLY PROTEIN FLIH"/>
    <property type="match status" value="1"/>
</dbReference>
<evidence type="ECO:0000313" key="12">
    <source>
        <dbReference type="Proteomes" id="UP000886674"/>
    </source>
</evidence>
<evidence type="ECO:0000259" key="10">
    <source>
        <dbReference type="Pfam" id="PF02108"/>
    </source>
</evidence>
<proteinExistence type="inferred from homology"/>
<keyword evidence="6" id="KW-0653">Protein transport</keyword>
<keyword evidence="5" id="KW-1005">Bacterial flagellum biogenesis</keyword>
<dbReference type="GO" id="GO:0005829">
    <property type="term" value="C:cytosol"/>
    <property type="evidence" value="ECO:0007669"/>
    <property type="project" value="TreeGrafter"/>
</dbReference>
<feature type="domain" description="Flagellar assembly protein FliH/Type III secretion system HrpE" evidence="10">
    <location>
        <begin position="118"/>
        <end position="244"/>
    </location>
</feature>
<dbReference type="Proteomes" id="UP000886674">
    <property type="component" value="Unassembled WGS sequence"/>
</dbReference>